<dbReference type="RefSeq" id="WP_173883540.1">
    <property type="nucleotide sequence ID" value="NZ_CP054021.1"/>
</dbReference>
<reference evidence="1 2" key="1">
    <citation type="submission" date="2020-05" db="EMBL/GenBank/DDBJ databases">
        <title>Genome sequences of pea root nodulating Rhizobium spp.</title>
        <authorList>
            <person name="Rahi P."/>
        </authorList>
    </citation>
    <scope>NUCLEOTIDE SEQUENCE [LARGE SCALE GENOMIC DNA]</scope>
    <source>
        <strain evidence="2">JKLM 12A2</strain>
    </source>
</reference>
<protein>
    <recommendedName>
        <fullName evidence="3">Acyl carrier protein</fullName>
    </recommendedName>
</protein>
<keyword evidence="2" id="KW-1185">Reference proteome</keyword>
<proteinExistence type="predicted"/>
<dbReference type="EMBL" id="CP054021">
    <property type="protein sequence ID" value="QKK15624.1"/>
    <property type="molecule type" value="Genomic_DNA"/>
</dbReference>
<organism evidence="1 2">
    <name type="scientific">Rhizobium indicum</name>
    <dbReference type="NCBI Taxonomy" id="2583231"/>
    <lineage>
        <taxon>Bacteria</taxon>
        <taxon>Pseudomonadati</taxon>
        <taxon>Pseudomonadota</taxon>
        <taxon>Alphaproteobacteria</taxon>
        <taxon>Hyphomicrobiales</taxon>
        <taxon>Rhizobiaceae</taxon>
        <taxon>Rhizobium/Agrobacterium group</taxon>
        <taxon>Rhizobium</taxon>
    </lineage>
</organism>
<evidence type="ECO:0000313" key="1">
    <source>
        <dbReference type="EMBL" id="QKK15624.1"/>
    </source>
</evidence>
<evidence type="ECO:0008006" key="3">
    <source>
        <dbReference type="Google" id="ProtNLM"/>
    </source>
</evidence>
<evidence type="ECO:0000313" key="2">
    <source>
        <dbReference type="Proteomes" id="UP000305673"/>
    </source>
</evidence>
<gene>
    <name evidence="1" type="ORF">FFM53_004130</name>
</gene>
<accession>A0ABX6P9J7</accession>
<sequence length="54" mass="6080">MRERIENLIEQLIELLDRLDGDPDIEVDPAEDGVADFDGLIEQIALPGFRDVTV</sequence>
<dbReference type="Proteomes" id="UP000305673">
    <property type="component" value="Chromosome"/>
</dbReference>
<name>A0ABX6P9J7_9HYPH</name>